<protein>
    <submittedName>
        <fullName evidence="1">Uncharacterized protein</fullName>
    </submittedName>
</protein>
<comment type="caution">
    <text evidence="1">The sequence shown here is derived from an EMBL/GenBank/DDBJ whole genome shotgun (WGS) entry which is preliminary data.</text>
</comment>
<dbReference type="AlphaFoldDB" id="A0A0W8EAL1"/>
<proteinExistence type="predicted"/>
<evidence type="ECO:0000313" key="1">
    <source>
        <dbReference type="EMBL" id="KUG05589.1"/>
    </source>
</evidence>
<reference evidence="1" key="1">
    <citation type="journal article" date="2015" name="Proc. Natl. Acad. Sci. U.S.A.">
        <title>Networks of energetic and metabolic interactions define dynamics in microbial communities.</title>
        <authorList>
            <person name="Embree M."/>
            <person name="Liu J.K."/>
            <person name="Al-Bassam M.M."/>
            <person name="Zengler K."/>
        </authorList>
    </citation>
    <scope>NUCLEOTIDE SEQUENCE</scope>
</reference>
<organism evidence="1">
    <name type="scientific">hydrocarbon metagenome</name>
    <dbReference type="NCBI Taxonomy" id="938273"/>
    <lineage>
        <taxon>unclassified sequences</taxon>
        <taxon>metagenomes</taxon>
        <taxon>ecological metagenomes</taxon>
    </lineage>
</organism>
<accession>A0A0W8EAL1</accession>
<gene>
    <name evidence="1" type="ORF">ASZ90_016985</name>
</gene>
<name>A0A0W8EAL1_9ZZZZ</name>
<sequence length="172" mass="18873">MAIQEDPSPSPSREDELRKLQDKLRMLQKYGTLTDEQIEDRLALERWKADAPERKRQMAAARLAEQARIDQETRAIARAELGKRIVVSLNRQRISALHPDGGVLCPECGADFAPATVAVLTIANLIRGGGDPENYVARLMSGYAELGAPIIHTSAPCPQCGVNTVFTVQLVI</sequence>
<dbReference type="EMBL" id="LNQE01001799">
    <property type="protein sequence ID" value="KUG05589.1"/>
    <property type="molecule type" value="Genomic_DNA"/>
</dbReference>